<organism evidence="2 3">
    <name type="scientific">Streptomyces asoensis</name>
    <dbReference type="NCBI Taxonomy" id="249586"/>
    <lineage>
        <taxon>Bacteria</taxon>
        <taxon>Bacillati</taxon>
        <taxon>Actinomycetota</taxon>
        <taxon>Actinomycetes</taxon>
        <taxon>Kitasatosporales</taxon>
        <taxon>Streptomycetaceae</taxon>
        <taxon>Streptomyces</taxon>
    </lineage>
</organism>
<dbReference type="RefSeq" id="WP_171399159.1">
    <property type="nucleotide sequence ID" value="NZ_CP049838.1"/>
</dbReference>
<evidence type="ECO:0000256" key="1">
    <source>
        <dbReference type="SAM" id="MobiDB-lite"/>
    </source>
</evidence>
<feature type="region of interest" description="Disordered" evidence="1">
    <location>
        <begin position="1"/>
        <end position="89"/>
    </location>
</feature>
<name>A0A6M4WWQ4_9ACTN</name>
<evidence type="ECO:0000313" key="2">
    <source>
        <dbReference type="EMBL" id="QJT03755.1"/>
    </source>
</evidence>
<sequence length="89" mass="8737">MPFPDPDPDTEAEGETLTAPLVAASVDASAEGASDAVPPEDGTGATEADGVDSTDPAEPLAAEAGPPDGLTASSGAERVPPCLPRWSPP</sequence>
<accession>A0A6M4WWQ4</accession>
<dbReference type="AlphaFoldDB" id="A0A6M4WWQ4"/>
<proteinExistence type="predicted"/>
<feature type="compositionally biased region" description="Low complexity" evidence="1">
    <location>
        <begin position="56"/>
        <end position="70"/>
    </location>
</feature>
<feature type="compositionally biased region" description="Acidic residues" evidence="1">
    <location>
        <begin position="1"/>
        <end position="14"/>
    </location>
</feature>
<gene>
    <name evidence="2" type="ORF">G9272_28615</name>
</gene>
<dbReference type="EMBL" id="CP049838">
    <property type="protein sequence ID" value="QJT03755.1"/>
    <property type="molecule type" value="Genomic_DNA"/>
</dbReference>
<evidence type="ECO:0000313" key="3">
    <source>
        <dbReference type="Proteomes" id="UP000502665"/>
    </source>
</evidence>
<reference evidence="2" key="1">
    <citation type="submission" date="2020-03" db="EMBL/GenBank/DDBJ databases">
        <title>Molecular networking-based the target discovery of potent antiproliferative macrolactams: 5/6/7/16 polycyclic ansamycins and glycosylated trienomycin from Streptomyces cacaoi subsp. asoensis.</title>
        <authorList>
            <person name="Liu L.-L."/>
        </authorList>
    </citation>
    <scope>NUCLEOTIDE SEQUENCE [LARGE SCALE GENOMIC DNA]</scope>
    <source>
        <strain evidence="2">H2S5</strain>
    </source>
</reference>
<keyword evidence="3" id="KW-1185">Reference proteome</keyword>
<protein>
    <submittedName>
        <fullName evidence="2">Uncharacterized protein</fullName>
    </submittedName>
</protein>
<dbReference type="Proteomes" id="UP000502665">
    <property type="component" value="Chromosome"/>
</dbReference>